<dbReference type="InterPro" id="IPR021857">
    <property type="entry name" value="DUF3467"/>
</dbReference>
<dbReference type="Pfam" id="PF11950">
    <property type="entry name" value="DUF3467"/>
    <property type="match status" value="1"/>
</dbReference>
<dbReference type="EMBL" id="PEXU01000055">
    <property type="protein sequence ID" value="PIS42187.1"/>
    <property type="molecule type" value="Genomic_DNA"/>
</dbReference>
<evidence type="ECO:0000313" key="2">
    <source>
        <dbReference type="Proteomes" id="UP000231542"/>
    </source>
</evidence>
<comment type="caution">
    <text evidence="1">The sequence shown here is derived from an EMBL/GenBank/DDBJ whole genome shotgun (WGS) entry which is preliminary data.</text>
</comment>
<evidence type="ECO:0000313" key="1">
    <source>
        <dbReference type="EMBL" id="PIS42187.1"/>
    </source>
</evidence>
<dbReference type="Proteomes" id="UP000231542">
    <property type="component" value="Unassembled WGS sequence"/>
</dbReference>
<proteinExistence type="predicted"/>
<gene>
    <name evidence="1" type="ORF">COT24_04885</name>
</gene>
<protein>
    <submittedName>
        <fullName evidence="1">DUF3467 domain-containing protein</fullName>
    </submittedName>
</protein>
<organism evidence="1 2">
    <name type="scientific">Candidatus Kerfeldbacteria bacterium CG08_land_8_20_14_0_20_40_16</name>
    <dbReference type="NCBI Taxonomy" id="2014244"/>
    <lineage>
        <taxon>Bacteria</taxon>
        <taxon>Candidatus Kerfeldiibacteriota</taxon>
    </lineage>
</organism>
<dbReference type="AlphaFoldDB" id="A0A2H0YUM3"/>
<name>A0A2H0YUM3_9BACT</name>
<accession>A0A2H0YUM3</accession>
<reference evidence="1 2" key="1">
    <citation type="submission" date="2017-09" db="EMBL/GenBank/DDBJ databases">
        <title>Depth-based differentiation of microbial function through sediment-hosted aquifers and enrichment of novel symbionts in the deep terrestrial subsurface.</title>
        <authorList>
            <person name="Probst A.J."/>
            <person name="Ladd B."/>
            <person name="Jarett J.K."/>
            <person name="Geller-Mcgrath D.E."/>
            <person name="Sieber C.M."/>
            <person name="Emerson J.B."/>
            <person name="Anantharaman K."/>
            <person name="Thomas B.C."/>
            <person name="Malmstrom R."/>
            <person name="Stieglmeier M."/>
            <person name="Klingl A."/>
            <person name="Woyke T."/>
            <person name="Ryan C.M."/>
            <person name="Banfield J.F."/>
        </authorList>
    </citation>
    <scope>NUCLEOTIDE SEQUENCE [LARGE SCALE GENOMIC DNA]</scope>
    <source>
        <strain evidence="1">CG08_land_8_20_14_0_20_40_16</strain>
    </source>
</reference>
<sequence>MNGPQPQQQQINIKIEDAVLKGAYANAMGVSHSKEEFIIDFMNIYPAQRAGIVTARVITSPGHVKRIMKALEENIKKYEQRFGKIEEASAPSEDFGFKG</sequence>